<dbReference type="GO" id="GO:0005739">
    <property type="term" value="C:mitochondrion"/>
    <property type="evidence" value="ECO:0007669"/>
    <property type="project" value="TreeGrafter"/>
</dbReference>
<dbReference type="PROSITE" id="PS51324">
    <property type="entry name" value="ERV_ALR"/>
    <property type="match status" value="1"/>
</dbReference>
<dbReference type="GO" id="GO:0050660">
    <property type="term" value="F:flavin adenine dinucleotide binding"/>
    <property type="evidence" value="ECO:0007669"/>
    <property type="project" value="TreeGrafter"/>
</dbReference>
<evidence type="ECO:0000256" key="3">
    <source>
        <dbReference type="ARBA" id="ARBA00022630"/>
    </source>
</evidence>
<evidence type="ECO:0000256" key="1">
    <source>
        <dbReference type="ARBA" id="ARBA00001974"/>
    </source>
</evidence>
<keyword evidence="7" id="KW-1133">Transmembrane helix</keyword>
<evidence type="ECO:0000313" key="9">
    <source>
        <dbReference type="EMBL" id="QHT29748.1"/>
    </source>
</evidence>
<dbReference type="EMBL" id="MN738881">
    <property type="protein sequence ID" value="QHT29748.1"/>
    <property type="molecule type" value="Genomic_DNA"/>
</dbReference>
<keyword evidence="7" id="KW-0812">Transmembrane</keyword>
<dbReference type="Pfam" id="PF04777">
    <property type="entry name" value="Evr1_Alr"/>
    <property type="match status" value="1"/>
</dbReference>
<protein>
    <recommendedName>
        <fullName evidence="2">thiol oxidase</fullName>
        <ecNumber evidence="2">1.8.3.2</ecNumber>
    </recommendedName>
</protein>
<dbReference type="InterPro" id="IPR017905">
    <property type="entry name" value="ERV/ALR_sulphydryl_oxidase"/>
</dbReference>
<dbReference type="PANTHER" id="PTHR12645">
    <property type="entry name" value="ALR/ERV"/>
    <property type="match status" value="1"/>
</dbReference>
<name>A0A6C0EL45_9ZZZZ</name>
<evidence type="ECO:0000256" key="7">
    <source>
        <dbReference type="SAM" id="Phobius"/>
    </source>
</evidence>
<dbReference type="EC" id="1.8.3.2" evidence="2"/>
<dbReference type="PANTHER" id="PTHR12645:SF0">
    <property type="entry name" value="FAD-LINKED SULFHYDRYL OXIDASE ALR"/>
    <property type="match status" value="1"/>
</dbReference>
<comment type="cofactor">
    <cofactor evidence="1">
        <name>FAD</name>
        <dbReference type="ChEBI" id="CHEBI:57692"/>
    </cofactor>
</comment>
<keyword evidence="4" id="KW-0274">FAD</keyword>
<dbReference type="Gene3D" id="1.20.120.310">
    <property type="entry name" value="ERV/ALR sulfhydryl oxidase domain"/>
    <property type="match status" value="1"/>
</dbReference>
<reference evidence="9" key="1">
    <citation type="journal article" date="2020" name="Nature">
        <title>Giant virus diversity and host interactions through global metagenomics.</title>
        <authorList>
            <person name="Schulz F."/>
            <person name="Roux S."/>
            <person name="Paez-Espino D."/>
            <person name="Jungbluth S."/>
            <person name="Walsh D.A."/>
            <person name="Denef V.J."/>
            <person name="McMahon K.D."/>
            <person name="Konstantinidis K.T."/>
            <person name="Eloe-Fadrosh E.A."/>
            <person name="Kyrpides N.C."/>
            <person name="Woyke T."/>
        </authorList>
    </citation>
    <scope>NUCLEOTIDE SEQUENCE</scope>
    <source>
        <strain evidence="9">GVMAG-M-3300009068-24</strain>
    </source>
</reference>
<keyword evidence="5" id="KW-0560">Oxidoreductase</keyword>
<dbReference type="InterPro" id="IPR039799">
    <property type="entry name" value="ALR/ERV"/>
</dbReference>
<dbReference type="SUPFAM" id="SSF69000">
    <property type="entry name" value="FAD-dependent thiol oxidase"/>
    <property type="match status" value="1"/>
</dbReference>
<evidence type="ECO:0000256" key="5">
    <source>
        <dbReference type="ARBA" id="ARBA00023002"/>
    </source>
</evidence>
<proteinExistence type="predicted"/>
<evidence type="ECO:0000256" key="4">
    <source>
        <dbReference type="ARBA" id="ARBA00022827"/>
    </source>
</evidence>
<sequence length="148" mass="17577">MPPRQVVLHPDVWGPHYWFVLHTIAYTYPEHPTNVTKRKYYDLIQNLPLFLPDETMGDLLAEFLDKYPVSPYLDSRESFMRWMHFLHNRFNVHLGKPPLSMYAALDAFYEAHQPRVLHHARTQIRTRDIIYVSILLALVLGIYTLSRT</sequence>
<evidence type="ECO:0000259" key="8">
    <source>
        <dbReference type="PROSITE" id="PS51324"/>
    </source>
</evidence>
<dbReference type="GO" id="GO:0016971">
    <property type="term" value="F:flavin-dependent sulfhydryl oxidase activity"/>
    <property type="evidence" value="ECO:0007669"/>
    <property type="project" value="InterPro"/>
</dbReference>
<feature type="transmembrane region" description="Helical" evidence="7">
    <location>
        <begin position="129"/>
        <end position="146"/>
    </location>
</feature>
<dbReference type="AlphaFoldDB" id="A0A6C0EL45"/>
<organism evidence="9">
    <name type="scientific">viral metagenome</name>
    <dbReference type="NCBI Taxonomy" id="1070528"/>
    <lineage>
        <taxon>unclassified sequences</taxon>
        <taxon>metagenomes</taxon>
        <taxon>organismal metagenomes</taxon>
    </lineage>
</organism>
<feature type="domain" description="ERV/ALR sulfhydryl oxidase" evidence="8">
    <location>
        <begin position="6"/>
        <end position="109"/>
    </location>
</feature>
<evidence type="ECO:0000256" key="6">
    <source>
        <dbReference type="ARBA" id="ARBA00023157"/>
    </source>
</evidence>
<keyword evidence="3" id="KW-0285">Flavoprotein</keyword>
<accession>A0A6C0EL45</accession>
<keyword evidence="7" id="KW-0472">Membrane</keyword>
<dbReference type="InterPro" id="IPR036774">
    <property type="entry name" value="ERV/ALR_sulphydryl_oxid_sf"/>
</dbReference>
<keyword evidence="6" id="KW-1015">Disulfide bond</keyword>
<evidence type="ECO:0000256" key="2">
    <source>
        <dbReference type="ARBA" id="ARBA00012512"/>
    </source>
</evidence>